<dbReference type="SMART" id="SM00332">
    <property type="entry name" value="PP2Cc"/>
    <property type="match status" value="1"/>
</dbReference>
<dbReference type="InterPro" id="IPR036457">
    <property type="entry name" value="PPM-type-like_dom_sf"/>
</dbReference>
<dbReference type="EMBL" id="JAXUIC010000012">
    <property type="protein sequence ID" value="KAK4560210.1"/>
    <property type="molecule type" value="Genomic_DNA"/>
</dbReference>
<feature type="signal peptide" evidence="1">
    <location>
        <begin position="1"/>
        <end position="16"/>
    </location>
</feature>
<dbReference type="InterPro" id="IPR001932">
    <property type="entry name" value="PPM-type_phosphatase-like_dom"/>
</dbReference>
<dbReference type="EMBL" id="JAXUIC010000012">
    <property type="protein sequence ID" value="KAK4560211.1"/>
    <property type="molecule type" value="Genomic_DNA"/>
</dbReference>
<sequence>MGCIVFFFFFFLFSLAILFATHSNGESSTCVTVYEEGDAPAVFQSPKCHHWTLSNYNSTVTIITTKTSSTAPCQSAILQGRRKSQEDRILCAPRYSHPFSCKMGVKEVTLGIMAVFDGHDGAKASDKAPKLLLEYFILHTYFLLDATYFSVTSVLVQCSYFVNVRFDDSLHLEILKEALLRAIHDIDAKFSMATMMEASRRNLDFGSTATVVLIADGQSLVANIGDSKAFLLYRQKGCNGPVSSVRDMTTSKWLHPMDWCIFILELTRDHHPDRGGERIRVETAGGYVLELGGVPQLNAVVVPLGSIVISEDFLKESVLERETDFTASS</sequence>
<dbReference type="CDD" id="cd00143">
    <property type="entry name" value="PP2Cc"/>
    <property type="match status" value="1"/>
</dbReference>
<dbReference type="GO" id="GO:0004722">
    <property type="term" value="F:protein serine/threonine phosphatase activity"/>
    <property type="evidence" value="ECO:0007669"/>
    <property type="project" value="InterPro"/>
</dbReference>
<dbReference type="PROSITE" id="PS51746">
    <property type="entry name" value="PPM_2"/>
    <property type="match status" value="1"/>
</dbReference>
<protein>
    <recommendedName>
        <fullName evidence="2">PPM-type phosphatase domain-containing protein</fullName>
    </recommendedName>
</protein>
<reference evidence="3 4" key="1">
    <citation type="journal article" date="2023" name="G3 (Bethesda)">
        <title>A haplotype-resolved chromosome-scale genome for Quercus rubra L. provides insights into the genetics of adaptive traits for red oak species.</title>
        <authorList>
            <person name="Kapoor B."/>
            <person name="Jenkins J."/>
            <person name="Schmutz J."/>
            <person name="Zhebentyayeva T."/>
            <person name="Kuelheim C."/>
            <person name="Coggeshall M."/>
            <person name="Heim C."/>
            <person name="Lasky J.R."/>
            <person name="Leites L."/>
            <person name="Islam-Faridi N."/>
            <person name="Romero-Severson J."/>
            <person name="DeLeo V.L."/>
            <person name="Lucas S.M."/>
            <person name="Lazic D."/>
            <person name="Gailing O."/>
            <person name="Carlson J."/>
            <person name="Staton M."/>
        </authorList>
    </citation>
    <scope>NUCLEOTIDE SEQUENCE [LARGE SCALE GENOMIC DNA]</scope>
    <source>
        <strain evidence="3">Pseudo-F2</strain>
    </source>
</reference>
<proteinExistence type="predicted"/>
<comment type="caution">
    <text evidence="3">The sequence shown here is derived from an EMBL/GenBank/DDBJ whole genome shotgun (WGS) entry which is preliminary data.</text>
</comment>
<dbReference type="SUPFAM" id="SSF81606">
    <property type="entry name" value="PP2C-like"/>
    <property type="match status" value="1"/>
</dbReference>
<organism evidence="3 4">
    <name type="scientific">Quercus rubra</name>
    <name type="common">Northern red oak</name>
    <name type="synonym">Quercus borealis</name>
    <dbReference type="NCBI Taxonomy" id="3512"/>
    <lineage>
        <taxon>Eukaryota</taxon>
        <taxon>Viridiplantae</taxon>
        <taxon>Streptophyta</taxon>
        <taxon>Embryophyta</taxon>
        <taxon>Tracheophyta</taxon>
        <taxon>Spermatophyta</taxon>
        <taxon>Magnoliopsida</taxon>
        <taxon>eudicotyledons</taxon>
        <taxon>Gunneridae</taxon>
        <taxon>Pentapetalae</taxon>
        <taxon>rosids</taxon>
        <taxon>fabids</taxon>
        <taxon>Fagales</taxon>
        <taxon>Fagaceae</taxon>
        <taxon>Quercus</taxon>
    </lineage>
</organism>
<evidence type="ECO:0000259" key="2">
    <source>
        <dbReference type="PROSITE" id="PS51746"/>
    </source>
</evidence>
<evidence type="ECO:0000313" key="4">
    <source>
        <dbReference type="Proteomes" id="UP001324115"/>
    </source>
</evidence>
<dbReference type="InterPro" id="IPR015655">
    <property type="entry name" value="PP2C"/>
</dbReference>
<feature type="domain" description="PPM-type phosphatase" evidence="2">
    <location>
        <begin position="72"/>
        <end position="329"/>
    </location>
</feature>
<evidence type="ECO:0000313" key="3">
    <source>
        <dbReference type="EMBL" id="KAK4560211.1"/>
    </source>
</evidence>
<accession>A0AAN7E394</accession>
<evidence type="ECO:0000256" key="1">
    <source>
        <dbReference type="SAM" id="SignalP"/>
    </source>
</evidence>
<dbReference type="Gene3D" id="3.60.40.10">
    <property type="entry name" value="PPM-type phosphatase domain"/>
    <property type="match status" value="1"/>
</dbReference>
<name>A0AAN7E394_QUERU</name>
<keyword evidence="1" id="KW-0732">Signal</keyword>
<dbReference type="Pfam" id="PF00481">
    <property type="entry name" value="PP2C"/>
    <property type="match status" value="1"/>
</dbReference>
<keyword evidence="4" id="KW-1185">Reference proteome</keyword>
<dbReference type="Proteomes" id="UP001324115">
    <property type="component" value="Unassembled WGS sequence"/>
</dbReference>
<dbReference type="AlphaFoldDB" id="A0AAN7E394"/>
<gene>
    <name evidence="3" type="ORF">RGQ29_009115</name>
</gene>
<feature type="chain" id="PRO_5044710564" description="PPM-type phosphatase domain-containing protein" evidence="1">
    <location>
        <begin position="17"/>
        <end position="329"/>
    </location>
</feature>
<dbReference type="PANTHER" id="PTHR47992">
    <property type="entry name" value="PROTEIN PHOSPHATASE"/>
    <property type="match status" value="1"/>
</dbReference>